<dbReference type="EMBL" id="JADKFW010000004">
    <property type="protein sequence ID" value="MBK9717001.1"/>
    <property type="molecule type" value="Genomic_DNA"/>
</dbReference>
<accession>A0A9D7S7X0</accession>
<name>A0A9D7S7X0_9BACT</name>
<gene>
    <name evidence="1" type="ORF">IPO85_05725</name>
</gene>
<evidence type="ECO:0000313" key="2">
    <source>
        <dbReference type="Proteomes" id="UP000808349"/>
    </source>
</evidence>
<protein>
    <submittedName>
        <fullName evidence="1">Uncharacterized protein</fullName>
    </submittedName>
</protein>
<evidence type="ECO:0000313" key="1">
    <source>
        <dbReference type="EMBL" id="MBK9717001.1"/>
    </source>
</evidence>
<proteinExistence type="predicted"/>
<organism evidence="1 2">
    <name type="scientific">Candidatus Defluviibacterium haderslevense</name>
    <dbReference type="NCBI Taxonomy" id="2981993"/>
    <lineage>
        <taxon>Bacteria</taxon>
        <taxon>Pseudomonadati</taxon>
        <taxon>Bacteroidota</taxon>
        <taxon>Saprospiria</taxon>
        <taxon>Saprospirales</taxon>
        <taxon>Saprospiraceae</taxon>
        <taxon>Candidatus Defluviibacterium</taxon>
    </lineage>
</organism>
<dbReference type="Proteomes" id="UP000808349">
    <property type="component" value="Unassembled WGS sequence"/>
</dbReference>
<sequence length="448" mass="52970">MIKLIDSADNLFDDWSKLLNQLHLPSSEPIQSAHQLAYLNLIRKAGTYKKLSTTPTEFIPKGYIVKEWAGLLHHIFHNLQYDLIYEYCAILVRRNSSLPVNLLIEAIECCVQHPQLAAYIVPVLGETGYFICNKNKEWHWLHPDYWNDACSFKASLQRMFAFEMYVKQNTGEAILYFFKNITSWTEKELGLSCSIILKNIQPEHEPLIMNALKNLNTTSSLHLLRLVFQFPDHEITQKFKSEFDQKFHTNKIETIEVPTFKKSKKTFAFNKILGIIPPLWYRTSTRKSEVYNQLIKYGWITEFIDSLSRYQDEQSALDFGKFLIDQKLFTELIPVEKISELLNYDTFNQLALYWIKSNKGDIDLEAFLKFIRVEKHFWSDDLLLGILSFSEYKRLVKEYNLEVFFEKIPYKINPNSKQLGKIHKQIQFSEDPHFDFNQIIKFRQDLRK</sequence>
<reference evidence="1 2" key="1">
    <citation type="submission" date="2020-10" db="EMBL/GenBank/DDBJ databases">
        <title>Connecting structure to function with the recovery of over 1000 high-quality activated sludge metagenome-assembled genomes encoding full-length rRNA genes using long-read sequencing.</title>
        <authorList>
            <person name="Singleton C.M."/>
            <person name="Petriglieri F."/>
            <person name="Kristensen J.M."/>
            <person name="Kirkegaard R.H."/>
            <person name="Michaelsen T.Y."/>
            <person name="Andersen M.H."/>
            <person name="Karst S.M."/>
            <person name="Dueholm M.S."/>
            <person name="Nielsen P.H."/>
            <person name="Albertsen M."/>
        </authorList>
    </citation>
    <scope>NUCLEOTIDE SEQUENCE [LARGE SCALE GENOMIC DNA]</scope>
    <source>
        <strain evidence="1">Ribe_18-Q3-R11-54_BAT3C.373</strain>
    </source>
</reference>
<comment type="caution">
    <text evidence="1">The sequence shown here is derived from an EMBL/GenBank/DDBJ whole genome shotgun (WGS) entry which is preliminary data.</text>
</comment>
<dbReference type="AlphaFoldDB" id="A0A9D7S7X0"/>